<dbReference type="SUPFAM" id="SSF51206">
    <property type="entry name" value="cAMP-binding domain-like"/>
    <property type="match status" value="1"/>
</dbReference>
<protein>
    <submittedName>
        <fullName evidence="2">Cyclic nucleotide-binding domain-containing protein</fullName>
    </submittedName>
</protein>
<reference evidence="3" key="1">
    <citation type="submission" date="2016-10" db="EMBL/GenBank/DDBJ databases">
        <authorList>
            <person name="Varghese N."/>
            <person name="Submissions S."/>
        </authorList>
    </citation>
    <scope>NUCLEOTIDE SEQUENCE [LARGE SCALE GENOMIC DNA]</scope>
    <source>
        <strain evidence="3">DSM 22127</strain>
    </source>
</reference>
<keyword evidence="3" id="KW-1185">Reference proteome</keyword>
<dbReference type="Gene3D" id="2.60.120.10">
    <property type="entry name" value="Jelly Rolls"/>
    <property type="match status" value="1"/>
</dbReference>
<dbReference type="InterPro" id="IPR018490">
    <property type="entry name" value="cNMP-bd_dom_sf"/>
</dbReference>
<dbReference type="GO" id="GO:0003700">
    <property type="term" value="F:DNA-binding transcription factor activity"/>
    <property type="evidence" value="ECO:0007669"/>
    <property type="project" value="TreeGrafter"/>
</dbReference>
<dbReference type="EMBL" id="LT629757">
    <property type="protein sequence ID" value="SDT21211.1"/>
    <property type="molecule type" value="Genomic_DNA"/>
</dbReference>
<dbReference type="RefSeq" id="WP_091733157.1">
    <property type="nucleotide sequence ID" value="NZ_LT629757.1"/>
</dbReference>
<accession>A0A1H1YIM3</accession>
<dbReference type="InterPro" id="IPR000595">
    <property type="entry name" value="cNMP-bd_dom"/>
</dbReference>
<dbReference type="STRING" id="642780.SAMN04488570_3861"/>
<dbReference type="PANTHER" id="PTHR24567:SF74">
    <property type="entry name" value="HTH-TYPE TRANSCRIPTIONAL REGULATOR ARCR"/>
    <property type="match status" value="1"/>
</dbReference>
<proteinExistence type="predicted"/>
<dbReference type="GO" id="GO:0005829">
    <property type="term" value="C:cytosol"/>
    <property type="evidence" value="ECO:0007669"/>
    <property type="project" value="TreeGrafter"/>
</dbReference>
<dbReference type="Pfam" id="PF00027">
    <property type="entry name" value="cNMP_binding"/>
    <property type="match status" value="1"/>
</dbReference>
<name>A0A1H1YIM3_9ACTN</name>
<gene>
    <name evidence="2" type="ORF">SAMN04488570_3861</name>
</gene>
<evidence type="ECO:0000313" key="3">
    <source>
        <dbReference type="Proteomes" id="UP000198859"/>
    </source>
</evidence>
<dbReference type="OrthoDB" id="4619743at2"/>
<dbReference type="InterPro" id="IPR014710">
    <property type="entry name" value="RmlC-like_jellyroll"/>
</dbReference>
<dbReference type="Proteomes" id="UP000198859">
    <property type="component" value="Chromosome I"/>
</dbReference>
<dbReference type="AlphaFoldDB" id="A0A1H1YIM3"/>
<dbReference type="CDD" id="cd00038">
    <property type="entry name" value="CAP_ED"/>
    <property type="match status" value="1"/>
</dbReference>
<dbReference type="InterPro" id="IPR050397">
    <property type="entry name" value="Env_Response_Regulators"/>
</dbReference>
<dbReference type="PROSITE" id="PS50042">
    <property type="entry name" value="CNMP_BINDING_3"/>
    <property type="match status" value="1"/>
</dbReference>
<feature type="domain" description="Cyclic nucleotide-binding" evidence="1">
    <location>
        <begin position="15"/>
        <end position="113"/>
    </location>
</feature>
<sequence>MAQQPPPEKLGQLNRLDALSDKDLKKVVDKGQHVRLPANWSLIWEKTPADKAYLIVEGEVSVRKNKQEVARLGPGDVIGEMAIVGHKLRSASVVSLTPVEVIHFTKEGLTELLDEVPAFGEALRGTTSDRLGQPQD</sequence>
<evidence type="ECO:0000259" key="1">
    <source>
        <dbReference type="PROSITE" id="PS50042"/>
    </source>
</evidence>
<evidence type="ECO:0000313" key="2">
    <source>
        <dbReference type="EMBL" id="SDT21211.1"/>
    </source>
</evidence>
<organism evidence="2 3">
    <name type="scientific">Nocardioides scoriae</name>
    <dbReference type="NCBI Taxonomy" id="642780"/>
    <lineage>
        <taxon>Bacteria</taxon>
        <taxon>Bacillati</taxon>
        <taxon>Actinomycetota</taxon>
        <taxon>Actinomycetes</taxon>
        <taxon>Propionibacteriales</taxon>
        <taxon>Nocardioidaceae</taxon>
        <taxon>Nocardioides</taxon>
    </lineage>
</organism>
<dbReference type="SMART" id="SM00100">
    <property type="entry name" value="cNMP"/>
    <property type="match status" value="1"/>
</dbReference>
<dbReference type="PANTHER" id="PTHR24567">
    <property type="entry name" value="CRP FAMILY TRANSCRIPTIONAL REGULATORY PROTEIN"/>
    <property type="match status" value="1"/>
</dbReference>
<dbReference type="PROSITE" id="PS00889">
    <property type="entry name" value="CNMP_BINDING_2"/>
    <property type="match status" value="1"/>
</dbReference>
<dbReference type="InterPro" id="IPR018488">
    <property type="entry name" value="cNMP-bd_CS"/>
</dbReference>